<dbReference type="InterPro" id="IPR036116">
    <property type="entry name" value="FN3_sf"/>
</dbReference>
<dbReference type="EMBL" id="JPMI01000247">
    <property type="protein sequence ID" value="KFA89327.1"/>
    <property type="molecule type" value="Genomic_DNA"/>
</dbReference>
<sequence length="584" mass="64701">MLLCLSSLLLGACGTDLEVASELESPCPDEGCASISNELLGPSVPREISHVSYTSKPAFTVSWSFSLSLNGPVTYELYEQRGNGAWQMRYRGLGRSFGVTGRTSGVYRYRVRGCNSVGCGGYRTGSQMIVNLPPDMKLYSQLPFLAAHDQQNAQYASTQVGFRSDLAELSATSSSSAGDGLFYLGQGFDLLLDAYSQFCLNNVHPDFRVKKVPVGSSSMSINLSTSTTHLFSLLDVSMSGALSFEDGGYRGELAGGKARVIHQVTDIYQKLIVLRWSYEAESWSLETPIEQLKPEFVDLLSLRDANQQKWFRARCGDKYVNSLTQGAKLYMVFRFDGKRFSAQESESAALSLEANLKTSLNANGTSQVSAQTRELLEKLNVSVEAYSVGGDPLTLAGISQFNFDSVFQAFVNSVKPANHRVVTQTLRDYEIPLSLSNYSYFQIFTNYNPMLQNLKNWILLDIQRDARCDLLKSYGQWTEDCLKGHQDLQTAKTACMNANFWNECRHPSVYETPGPDAPNPGVIPEGENLFSWLGTRIHQLEKNTRSQYKSYHIVDNGIFDKDCEPISASVCLPEAECVIDTLSG</sequence>
<evidence type="ECO:0000259" key="1">
    <source>
        <dbReference type="PROSITE" id="PS50853"/>
    </source>
</evidence>
<dbReference type="Proteomes" id="UP000028547">
    <property type="component" value="Unassembled WGS sequence"/>
</dbReference>
<comment type="caution">
    <text evidence="2">The sequence shown here is derived from an EMBL/GenBank/DDBJ whole genome shotgun (WGS) entry which is preliminary data.</text>
</comment>
<reference evidence="2 3" key="1">
    <citation type="submission" date="2014-07" db="EMBL/GenBank/DDBJ databases">
        <title>Draft Genome Sequence of Gephyronic Acid Producer, Cystobacter violaceus Strain Cb vi76.</title>
        <authorList>
            <person name="Stevens D.C."/>
            <person name="Young J."/>
            <person name="Carmichael R."/>
            <person name="Tan J."/>
            <person name="Taylor R.E."/>
        </authorList>
    </citation>
    <scope>NUCLEOTIDE SEQUENCE [LARGE SCALE GENOMIC DNA]</scope>
    <source>
        <strain evidence="2 3">Cb vi76</strain>
    </source>
</reference>
<feature type="domain" description="Fibronectin type-III" evidence="1">
    <location>
        <begin position="44"/>
        <end position="135"/>
    </location>
</feature>
<dbReference type="InterPro" id="IPR003961">
    <property type="entry name" value="FN3_dom"/>
</dbReference>
<evidence type="ECO:0000313" key="3">
    <source>
        <dbReference type="Proteomes" id="UP000028547"/>
    </source>
</evidence>
<evidence type="ECO:0000313" key="2">
    <source>
        <dbReference type="EMBL" id="KFA89327.1"/>
    </source>
</evidence>
<accession>A0A084SLJ2</accession>
<dbReference type="AlphaFoldDB" id="A0A084SLJ2"/>
<organism evidence="2 3">
    <name type="scientific">Archangium violaceum Cb vi76</name>
    <dbReference type="NCBI Taxonomy" id="1406225"/>
    <lineage>
        <taxon>Bacteria</taxon>
        <taxon>Pseudomonadati</taxon>
        <taxon>Myxococcota</taxon>
        <taxon>Myxococcia</taxon>
        <taxon>Myxococcales</taxon>
        <taxon>Cystobacterineae</taxon>
        <taxon>Archangiaceae</taxon>
        <taxon>Archangium</taxon>
    </lineage>
</organism>
<dbReference type="CDD" id="cd00063">
    <property type="entry name" value="FN3"/>
    <property type="match status" value="1"/>
</dbReference>
<proteinExistence type="predicted"/>
<protein>
    <recommendedName>
        <fullName evidence="1">Fibronectin type-III domain-containing protein</fullName>
    </recommendedName>
</protein>
<feature type="non-terminal residue" evidence="2">
    <location>
        <position position="584"/>
    </location>
</feature>
<dbReference type="PROSITE" id="PS50853">
    <property type="entry name" value="FN3"/>
    <property type="match status" value="1"/>
</dbReference>
<name>A0A084SLJ2_9BACT</name>
<dbReference type="Gene3D" id="2.60.40.10">
    <property type="entry name" value="Immunoglobulins"/>
    <property type="match status" value="1"/>
</dbReference>
<gene>
    <name evidence="2" type="ORF">Q664_35075</name>
</gene>
<dbReference type="InterPro" id="IPR013783">
    <property type="entry name" value="Ig-like_fold"/>
</dbReference>
<dbReference type="SUPFAM" id="SSF49265">
    <property type="entry name" value="Fibronectin type III"/>
    <property type="match status" value="1"/>
</dbReference>